<gene>
    <name evidence="2" type="ORF">AVDCRST_MAG33-3378</name>
</gene>
<sequence length="70" mass="7757">MLVGRRPRDDPPATTQEDRVGSGADGQLRRHVRSPYGRRLTGPDPDLIIASRGRLPSRKRSRPPSACRSP</sequence>
<evidence type="ECO:0000313" key="2">
    <source>
        <dbReference type="EMBL" id="CAA9578912.1"/>
    </source>
</evidence>
<organism evidence="2">
    <name type="scientific">uncultured Thermomicrobiales bacterium</name>
    <dbReference type="NCBI Taxonomy" id="1645740"/>
    <lineage>
        <taxon>Bacteria</taxon>
        <taxon>Pseudomonadati</taxon>
        <taxon>Thermomicrobiota</taxon>
        <taxon>Thermomicrobia</taxon>
        <taxon>Thermomicrobiales</taxon>
        <taxon>environmental samples</taxon>
    </lineage>
</organism>
<feature type="region of interest" description="Disordered" evidence="1">
    <location>
        <begin position="1"/>
        <end position="70"/>
    </location>
</feature>
<proteinExistence type="predicted"/>
<name>A0A6J4VKL6_9BACT</name>
<accession>A0A6J4VKL6</accession>
<evidence type="ECO:0000256" key="1">
    <source>
        <dbReference type="SAM" id="MobiDB-lite"/>
    </source>
</evidence>
<feature type="compositionally biased region" description="Basic and acidic residues" evidence="1">
    <location>
        <begin position="1"/>
        <end position="20"/>
    </location>
</feature>
<dbReference type="AlphaFoldDB" id="A0A6J4VKL6"/>
<protein>
    <submittedName>
        <fullName evidence="2">Uncharacterized protein</fullName>
    </submittedName>
</protein>
<dbReference type="EMBL" id="CADCWK010000417">
    <property type="protein sequence ID" value="CAA9578912.1"/>
    <property type="molecule type" value="Genomic_DNA"/>
</dbReference>
<reference evidence="2" key="1">
    <citation type="submission" date="2020-02" db="EMBL/GenBank/DDBJ databases">
        <authorList>
            <person name="Meier V. D."/>
        </authorList>
    </citation>
    <scope>NUCLEOTIDE SEQUENCE</scope>
    <source>
        <strain evidence="2">AVDCRST_MAG33</strain>
    </source>
</reference>